<evidence type="ECO:0000313" key="4">
    <source>
        <dbReference type="Proteomes" id="UP000053352"/>
    </source>
</evidence>
<evidence type="ECO:0000256" key="1">
    <source>
        <dbReference type="ARBA" id="ARBA00004141"/>
    </source>
</evidence>
<dbReference type="AlphaFoldDB" id="A0A0V8RUV7"/>
<dbReference type="GO" id="GO:0005524">
    <property type="term" value="F:ATP binding"/>
    <property type="evidence" value="ECO:0007669"/>
    <property type="project" value="InterPro"/>
</dbReference>
<evidence type="ECO:0000259" key="2">
    <source>
        <dbReference type="Pfam" id="PF05362"/>
    </source>
</evidence>
<dbReference type="Gene3D" id="3.30.230.10">
    <property type="match status" value="1"/>
</dbReference>
<dbReference type="PANTHER" id="PTHR10046">
    <property type="entry name" value="ATP DEPENDENT LON PROTEASE FAMILY MEMBER"/>
    <property type="match status" value="1"/>
</dbReference>
<reference evidence="3 4" key="1">
    <citation type="submission" date="2015-11" db="EMBL/GenBank/DDBJ databases">
        <title>Genome sequence of Pyrodictium occultum PL-19, a marine hyperthermophilic archaeon isolated from Volcano, Italy.</title>
        <authorList>
            <person name="Utturkar S."/>
            <person name="Huber H."/>
            <person name="Leptihn S."/>
            <person name="Brown S."/>
            <person name="Stetter K.O."/>
            <person name="Podar M."/>
        </authorList>
    </citation>
    <scope>NUCLEOTIDE SEQUENCE [LARGE SCALE GENOMIC DNA]</scope>
    <source>
        <strain evidence="3 4">PL-19</strain>
    </source>
</reference>
<dbReference type="STRING" id="2309.CF15_03210"/>
<proteinExistence type="predicted"/>
<dbReference type="GO" id="GO:0004252">
    <property type="term" value="F:serine-type endopeptidase activity"/>
    <property type="evidence" value="ECO:0007669"/>
    <property type="project" value="InterPro"/>
</dbReference>
<dbReference type="InterPro" id="IPR008269">
    <property type="entry name" value="Lon_proteolytic"/>
</dbReference>
<accession>A0A0V8RUV7</accession>
<dbReference type="Pfam" id="PF05362">
    <property type="entry name" value="Lon_C"/>
    <property type="match status" value="1"/>
</dbReference>
<dbReference type="PRINTS" id="PR00830">
    <property type="entry name" value="ENDOLAPTASE"/>
</dbReference>
<dbReference type="InterPro" id="IPR027065">
    <property type="entry name" value="Lon_Prtase"/>
</dbReference>
<gene>
    <name evidence="3" type="ORF">CF15_03210</name>
</gene>
<dbReference type="EMBL" id="LNTB01000001">
    <property type="protein sequence ID" value="KSW11823.1"/>
    <property type="molecule type" value="Genomic_DNA"/>
</dbReference>
<dbReference type="InterPro" id="IPR020568">
    <property type="entry name" value="Ribosomal_Su5_D2-typ_SF"/>
</dbReference>
<feature type="domain" description="Lon proteolytic" evidence="2">
    <location>
        <begin position="104"/>
        <end position="179"/>
    </location>
</feature>
<sequence>MMERRATRLRVLPAAVVLLMLLASAYAQPASPDYRVRVRLGLLAVDGATGKGIVVNAWLTISSPGSGTVTVEPGDLVDKSTTLSTEVAYYLASIIDGVNPRLYDVDVEFETNTPVSGPSASGFIAASSLLALRGLVPDPNTTMTGMVSLTGLVLPVAGVADKVTAAKDYGYARVLLPVTEISRVPGGIGVVGVCSIEDAASQLSRGFLSAPGGAGRTVLFPSIRGEERLFSSYAQEFIEKAVKLLGDVEDPQARMVAEKLITGARRALEKSPYSAASMAFMALYVLSKDVAEHKGFNYLEKAIGISLDEAIADANRSVAEHSSRFTNRSLCGLWGYEALASASARLYLAQHAASSEKPDVRALALLRALSAKSWAELADPSLGPLVPCSLLARSAEFMVNYMQLSYDYLKSVVGRVGFNIPMPDTRSVEAWIRDARQSLRQGNYPLALGLAVYVVSMLEDTLVASSGLPAHCVERHVEFLRGISMSRDASLPAALLLSYAEEYGGYVANATNDTFVKVSLESDSAVWLIHTLVLKALTAEGRQAVSPAPVQVDWSSYSLAGIAAEAVVLAVVGYGLAAVSRRAAAEKV</sequence>
<dbReference type="GO" id="GO:0030163">
    <property type="term" value="P:protein catabolic process"/>
    <property type="evidence" value="ECO:0007669"/>
    <property type="project" value="InterPro"/>
</dbReference>
<organism evidence="3 4">
    <name type="scientific">Pyrodictium occultum</name>
    <dbReference type="NCBI Taxonomy" id="2309"/>
    <lineage>
        <taxon>Archaea</taxon>
        <taxon>Thermoproteota</taxon>
        <taxon>Thermoprotei</taxon>
        <taxon>Desulfurococcales</taxon>
        <taxon>Pyrodictiaceae</taxon>
        <taxon>Pyrodictium</taxon>
    </lineage>
</organism>
<name>A0A0V8RUV7_PYROC</name>
<dbReference type="SUPFAM" id="SSF54211">
    <property type="entry name" value="Ribosomal protein S5 domain 2-like"/>
    <property type="match status" value="1"/>
</dbReference>
<dbReference type="Proteomes" id="UP000053352">
    <property type="component" value="Unassembled WGS sequence"/>
</dbReference>
<comment type="caution">
    <text evidence="3">The sequence shown here is derived from an EMBL/GenBank/DDBJ whole genome shotgun (WGS) entry which is preliminary data.</text>
</comment>
<dbReference type="GO" id="GO:0004176">
    <property type="term" value="F:ATP-dependent peptidase activity"/>
    <property type="evidence" value="ECO:0007669"/>
    <property type="project" value="InterPro"/>
</dbReference>
<dbReference type="InterPro" id="IPR014721">
    <property type="entry name" value="Ribsml_uS5_D2-typ_fold_subgr"/>
</dbReference>
<comment type="subcellular location">
    <subcellularLocation>
        <location evidence="1">Membrane</location>
        <topology evidence="1">Multi-pass membrane protein</topology>
    </subcellularLocation>
</comment>
<protein>
    <recommendedName>
        <fullName evidence="2">Lon proteolytic domain-containing protein</fullName>
    </recommendedName>
</protein>
<dbReference type="GO" id="GO:0016020">
    <property type="term" value="C:membrane"/>
    <property type="evidence" value="ECO:0007669"/>
    <property type="project" value="UniProtKB-SubCell"/>
</dbReference>
<evidence type="ECO:0000313" key="3">
    <source>
        <dbReference type="EMBL" id="KSW11823.1"/>
    </source>
</evidence>
<dbReference type="GO" id="GO:0006508">
    <property type="term" value="P:proteolysis"/>
    <property type="evidence" value="ECO:0007669"/>
    <property type="project" value="InterPro"/>
</dbReference>
<keyword evidence="4" id="KW-1185">Reference proteome</keyword>